<keyword evidence="1" id="KW-1133">Transmembrane helix</keyword>
<sequence>MAFHVAAAWPVRRALRWRLRVFGYARAVFSDQAASATAMSVVWLVALMMLAGVAVDTANAFRIRAQLQATADAAALAAALRLQNPDQARAAAHQLAELNMPADRNGDVLPDQRVELGLYEAATGIFLSGMIPYNAVRVTVLRGDDGGLEAPTFLLGLAGHDSWTVAASAMATVRPMSGGAGGQVCGGGLIMSEAMVRMGGNNTLVDGMCIHGEQGVHFGGASYFTDDVRVSALLPLTIRIGHTRGGSADADAVRQDRPTHLEALTLPRLDAIFDELWTALNDSGVDRYHGDLVPDFLKNAEGYVNVVRVDNWWWTVQPGDLEPHTIYMVNHGMQLAGGVDARNVGLVVKGQIGMGGGPDVAFDKVLLFGEGALNFSGNAQYGEAEHYCDDGAFDVYLMSKDAISLGGWGRSAWTHAMMAVAPTFAPGGAMKNAGGIYVEARDTVQMGGNVDLAGCDTDLTGHYETIRIGDAAPLALGAALVR</sequence>
<keyword evidence="1" id="KW-0812">Transmembrane</keyword>
<feature type="transmembrane region" description="Helical" evidence="1">
    <location>
        <begin position="33"/>
        <end position="55"/>
    </location>
</feature>
<name>A0A1H2WKP4_9RHOB</name>
<accession>A0A1H2WKP4</accession>
<evidence type="ECO:0000256" key="1">
    <source>
        <dbReference type="SAM" id="Phobius"/>
    </source>
</evidence>
<organism evidence="3 4">
    <name type="scientific">Albimonas donghaensis</name>
    <dbReference type="NCBI Taxonomy" id="356660"/>
    <lineage>
        <taxon>Bacteria</taxon>
        <taxon>Pseudomonadati</taxon>
        <taxon>Pseudomonadota</taxon>
        <taxon>Alphaproteobacteria</taxon>
        <taxon>Rhodobacterales</taxon>
        <taxon>Paracoccaceae</taxon>
        <taxon>Albimonas</taxon>
    </lineage>
</organism>
<evidence type="ECO:0000313" key="3">
    <source>
        <dbReference type="EMBL" id="SDW81088.1"/>
    </source>
</evidence>
<dbReference type="OrthoDB" id="7863619at2"/>
<reference evidence="3 4" key="1">
    <citation type="submission" date="2016-10" db="EMBL/GenBank/DDBJ databases">
        <authorList>
            <person name="de Groot N.N."/>
        </authorList>
    </citation>
    <scope>NUCLEOTIDE SEQUENCE [LARGE SCALE GENOMIC DNA]</scope>
    <source>
        <strain evidence="3 4">DSM 17890</strain>
    </source>
</reference>
<dbReference type="AlphaFoldDB" id="A0A1H2WKP4"/>
<proteinExistence type="predicted"/>
<protein>
    <submittedName>
        <fullName evidence="3">Putative Flp pilus-assembly TadE/G-like</fullName>
    </submittedName>
</protein>
<evidence type="ECO:0000313" key="4">
    <source>
        <dbReference type="Proteomes" id="UP000199118"/>
    </source>
</evidence>
<keyword evidence="1" id="KW-0472">Membrane</keyword>
<dbReference type="InterPro" id="IPR028087">
    <property type="entry name" value="Tad_N"/>
</dbReference>
<dbReference type="EMBL" id="FNMZ01000002">
    <property type="protein sequence ID" value="SDW81088.1"/>
    <property type="molecule type" value="Genomic_DNA"/>
</dbReference>
<dbReference type="Proteomes" id="UP000199118">
    <property type="component" value="Unassembled WGS sequence"/>
</dbReference>
<dbReference type="STRING" id="356660.SAMN05444336_102412"/>
<dbReference type="Pfam" id="PF13400">
    <property type="entry name" value="Tad"/>
    <property type="match status" value="1"/>
</dbReference>
<evidence type="ECO:0000259" key="2">
    <source>
        <dbReference type="Pfam" id="PF13400"/>
    </source>
</evidence>
<gene>
    <name evidence="3" type="ORF">SAMN05444336_102412</name>
</gene>
<keyword evidence="4" id="KW-1185">Reference proteome</keyword>
<dbReference type="RefSeq" id="WP_092680661.1">
    <property type="nucleotide sequence ID" value="NZ_FNMZ01000002.1"/>
</dbReference>
<feature type="domain" description="Putative Flp pilus-assembly TadG-like N-terminal" evidence="2">
    <location>
        <begin position="35"/>
        <end position="79"/>
    </location>
</feature>